<dbReference type="Gene3D" id="3.40.50.10490">
    <property type="entry name" value="Glucose-6-phosphate isomerase like protein, domain 1"/>
    <property type="match status" value="1"/>
</dbReference>
<sequence length="340" mass="35846">MSGRSSVISSDSSASACSSPSLSPFDASDSSGSRTSSFSGSSCSQFDDLTSLKNDAAHEFGSDEMTTIGKPRFDALNFAAQSLHAQSLAIAHASWRLAHHPFTRVAFADALSLLHDTIMPSTGRPGGKIVWTGVGKSGLIGRKLHATALSLGVPSCFLHPVEALHGDLGCVTPHQDIVIALSYSGGSPELVALLPHLERRGVKTVAMCGRRQEESDLGRASAAWIDCRTTISDDEEIEMEEQDMPVSTADVLPSLIAKKQLQQSESNWSISAKAPRPLLVDHHEASPTRLPAPTSSTTVALAMGDTLLLTLAQMCDLDAVVFGRNHPGGKIGEAIAPTLV</sequence>
<dbReference type="EMBL" id="LWDD02000317">
    <property type="protein sequence ID" value="KAE8261808.1"/>
    <property type="molecule type" value="Genomic_DNA"/>
</dbReference>
<dbReference type="GO" id="GO:1901135">
    <property type="term" value="P:carbohydrate derivative metabolic process"/>
    <property type="evidence" value="ECO:0007669"/>
    <property type="project" value="InterPro"/>
</dbReference>
<dbReference type="Proteomes" id="UP000836402">
    <property type="component" value="Unassembled WGS sequence"/>
</dbReference>
<keyword evidence="6" id="KW-1185">Reference proteome</keyword>
<dbReference type="Pfam" id="PF01380">
    <property type="entry name" value="SIS"/>
    <property type="match status" value="1"/>
</dbReference>
<feature type="region of interest" description="Disordered" evidence="1">
    <location>
        <begin position="1"/>
        <end position="44"/>
    </location>
</feature>
<dbReference type="EMBL" id="CAJHJG010003783">
    <property type="protein sequence ID" value="CAD6935469.1"/>
    <property type="molecule type" value="Genomic_DNA"/>
</dbReference>
<dbReference type="Proteomes" id="UP000077671">
    <property type="component" value="Unassembled WGS sequence"/>
</dbReference>
<evidence type="ECO:0000256" key="1">
    <source>
        <dbReference type="SAM" id="MobiDB-lite"/>
    </source>
</evidence>
<dbReference type="PANTHER" id="PTHR38418:SF2">
    <property type="entry name" value="SUGAR ISOMERASE, KPSF_GUTQ (AFU_ORTHOLOGUE AFUA_6G08860)"/>
    <property type="match status" value="1"/>
</dbReference>
<reference evidence="3" key="3">
    <citation type="submission" date="2020-10" db="EMBL/GenBank/DDBJ databases">
        <authorList>
            <person name="Sedaghatjoo S."/>
        </authorList>
    </citation>
    <scope>NUCLEOTIDE SEQUENCE</scope>
    <source>
        <strain evidence="3">AZH3</strain>
    </source>
</reference>
<dbReference type="InterPro" id="IPR035474">
    <property type="entry name" value="SIS_Kpsf"/>
</dbReference>
<evidence type="ECO:0000313" key="4">
    <source>
        <dbReference type="EMBL" id="KAE8261808.1"/>
    </source>
</evidence>
<feature type="domain" description="SIS" evidence="2">
    <location>
        <begin position="118"/>
        <end position="266"/>
    </location>
</feature>
<reference evidence="4" key="1">
    <citation type="submission" date="2016-04" db="EMBL/GenBank/DDBJ databases">
        <authorList>
            <person name="Nguyen H.D."/>
            <person name="Kesanakurti P."/>
            <person name="Cullis J."/>
            <person name="Levesque C.A."/>
            <person name="Hambleton S."/>
        </authorList>
    </citation>
    <scope>NUCLEOTIDE SEQUENCE</scope>
    <source>
        <strain evidence="4">DAOMC 238032</strain>
    </source>
</reference>
<dbReference type="InterPro" id="IPR046348">
    <property type="entry name" value="SIS_dom_sf"/>
</dbReference>
<reference evidence="4" key="2">
    <citation type="journal article" date="2019" name="IMA Fungus">
        <title>Genome sequencing and comparison of five Tilletia species to identify candidate genes for the detection of regulated species infecting wheat.</title>
        <authorList>
            <person name="Nguyen H.D.T."/>
            <person name="Sultana T."/>
            <person name="Kesanakurti P."/>
            <person name="Hambleton S."/>
        </authorList>
    </citation>
    <scope>NUCLEOTIDE SEQUENCE</scope>
    <source>
        <strain evidence="4">DAOMC 238032</strain>
    </source>
</reference>
<name>A0A177VGF8_9BASI</name>
<protein>
    <recommendedName>
        <fullName evidence="2">SIS domain-containing protein</fullName>
    </recommendedName>
</protein>
<evidence type="ECO:0000313" key="6">
    <source>
        <dbReference type="Proteomes" id="UP000836402"/>
    </source>
</evidence>
<proteinExistence type="predicted"/>
<dbReference type="SUPFAM" id="SSF53697">
    <property type="entry name" value="SIS domain"/>
    <property type="match status" value="1"/>
</dbReference>
<accession>A0A177VGF8</accession>
<dbReference type="AlphaFoldDB" id="A0A177VGF8"/>
<gene>
    <name evidence="4" type="ORF">A4X03_0g2950</name>
    <name evidence="3" type="ORF">JKIAZH3_G7047</name>
</gene>
<evidence type="ECO:0000313" key="3">
    <source>
        <dbReference type="EMBL" id="CAD6935469.1"/>
    </source>
</evidence>
<dbReference type="PANTHER" id="PTHR38418">
    <property type="entry name" value="SUGAR ISOMERASE, KPSF/GUTQ (AFU_ORTHOLOGUE AFUA_6G08860)"/>
    <property type="match status" value="1"/>
</dbReference>
<dbReference type="PROSITE" id="PS51464">
    <property type="entry name" value="SIS"/>
    <property type="match status" value="1"/>
</dbReference>
<evidence type="ECO:0000313" key="5">
    <source>
        <dbReference type="Proteomes" id="UP000077671"/>
    </source>
</evidence>
<dbReference type="InterPro" id="IPR001347">
    <property type="entry name" value="SIS_dom"/>
</dbReference>
<comment type="caution">
    <text evidence="4">The sequence shown here is derived from an EMBL/GenBank/DDBJ whole genome shotgun (WGS) entry which is preliminary data.</text>
</comment>
<dbReference type="CDD" id="cd05014">
    <property type="entry name" value="SIS_Kpsf"/>
    <property type="match status" value="1"/>
</dbReference>
<evidence type="ECO:0000259" key="2">
    <source>
        <dbReference type="PROSITE" id="PS51464"/>
    </source>
</evidence>
<organism evidence="4 5">
    <name type="scientific">Tilletia caries</name>
    <name type="common">wheat bunt fungus</name>
    <dbReference type="NCBI Taxonomy" id="13290"/>
    <lineage>
        <taxon>Eukaryota</taxon>
        <taxon>Fungi</taxon>
        <taxon>Dikarya</taxon>
        <taxon>Basidiomycota</taxon>
        <taxon>Ustilaginomycotina</taxon>
        <taxon>Exobasidiomycetes</taxon>
        <taxon>Tilletiales</taxon>
        <taxon>Tilletiaceae</taxon>
        <taxon>Tilletia</taxon>
    </lineage>
</organism>
<dbReference type="GO" id="GO:0097367">
    <property type="term" value="F:carbohydrate derivative binding"/>
    <property type="evidence" value="ECO:0007669"/>
    <property type="project" value="InterPro"/>
</dbReference>